<keyword evidence="10" id="KW-1003">Cell membrane</keyword>
<keyword evidence="5 10" id="KW-0375">Hydrogen ion transport</keyword>
<evidence type="ECO:0000256" key="3">
    <source>
        <dbReference type="ARBA" id="ARBA00007681"/>
    </source>
</evidence>
<keyword evidence="6 10" id="KW-0406">Ion transport</keyword>
<comment type="subcellular location">
    <subcellularLocation>
        <location evidence="10">Cell membrane</location>
        <topology evidence="10">Peripheral membrane protein</topology>
    </subcellularLocation>
    <subcellularLocation>
        <location evidence="2">Membrane</location>
        <topology evidence="2">Peripheral membrane protein</topology>
    </subcellularLocation>
</comment>
<keyword evidence="12" id="KW-1185">Reference proteome</keyword>
<protein>
    <recommendedName>
        <fullName evidence="10">ATP synthase gamma chain</fullName>
    </recommendedName>
    <alternativeName>
        <fullName evidence="10">ATP synthase F1 sector gamma subunit</fullName>
    </alternativeName>
    <alternativeName>
        <fullName evidence="10">F-ATPase gamma subunit</fullName>
    </alternativeName>
</protein>
<dbReference type="PANTHER" id="PTHR11693:SF22">
    <property type="entry name" value="ATP SYNTHASE SUBUNIT GAMMA, MITOCHONDRIAL"/>
    <property type="match status" value="1"/>
</dbReference>
<comment type="caution">
    <text evidence="11">The sequence shown here is derived from an EMBL/GenBank/DDBJ whole genome shotgun (WGS) entry which is preliminary data.</text>
</comment>
<keyword evidence="8 10" id="KW-0139">CF(1)</keyword>
<keyword evidence="7 10" id="KW-0472">Membrane</keyword>
<dbReference type="InterPro" id="IPR000131">
    <property type="entry name" value="ATP_synth_F1_gsu"/>
</dbReference>
<dbReference type="Pfam" id="PF00231">
    <property type="entry name" value="ATP-synt"/>
    <property type="match status" value="1"/>
</dbReference>
<dbReference type="PANTHER" id="PTHR11693">
    <property type="entry name" value="ATP SYNTHASE GAMMA CHAIN"/>
    <property type="match status" value="1"/>
</dbReference>
<evidence type="ECO:0000256" key="5">
    <source>
        <dbReference type="ARBA" id="ARBA00022781"/>
    </source>
</evidence>
<comment type="subunit">
    <text evidence="10">F-type ATPases have 2 components, CF(1) - the catalytic core - and CF(0) - the membrane proton channel. CF(1) has five subunits: alpha(3), beta(3), gamma(1), delta(1), epsilon(1). CF(0) has three main subunits: a, b and c.</text>
</comment>
<dbReference type="Gene3D" id="1.10.287.80">
    <property type="entry name" value="ATP synthase, gamma subunit, helix hairpin domain"/>
    <property type="match status" value="1"/>
</dbReference>
<evidence type="ECO:0000256" key="4">
    <source>
        <dbReference type="ARBA" id="ARBA00022448"/>
    </source>
</evidence>
<evidence type="ECO:0000313" key="12">
    <source>
        <dbReference type="Proteomes" id="UP001501586"/>
    </source>
</evidence>
<evidence type="ECO:0000256" key="10">
    <source>
        <dbReference type="HAMAP-Rule" id="MF_00815"/>
    </source>
</evidence>
<evidence type="ECO:0000256" key="1">
    <source>
        <dbReference type="ARBA" id="ARBA00003456"/>
    </source>
</evidence>
<evidence type="ECO:0000256" key="9">
    <source>
        <dbReference type="ARBA" id="ARBA00023310"/>
    </source>
</evidence>
<sequence length="316" mass="34577">MGAQQRVFKAKINSTKSLRKIFKAMELIAASRIQKAVSRVKAASPYATALTRAVSAVATQSNVEHTLTTEPEQIRRSAVVVLGPDRGFAGAYAANVIREAEELVGLLRDSGKDVALYTVGGKAESYYTFRDRKIERSWTGFSEAPSIENAREIGETLLEAFSRDYEDGGVDEIYLAYTRYKSAVSREPEYRRLIPLEVVEAEDGSSIPQPRTELRQPSFDVDQVFPLYEFEPGAAEVLDALLPRYIDSRILAALLNASAAEQSARQQAMNTAVDNADELIKTYTRLANTARQAEITQEITEIVGGADALAASGAGD</sequence>
<dbReference type="RefSeq" id="WP_236864148.1">
    <property type="nucleotide sequence ID" value="NZ_BAABAZ010000005.1"/>
</dbReference>
<evidence type="ECO:0000256" key="2">
    <source>
        <dbReference type="ARBA" id="ARBA00004170"/>
    </source>
</evidence>
<evidence type="ECO:0000313" key="11">
    <source>
        <dbReference type="EMBL" id="GAA4284025.1"/>
    </source>
</evidence>
<dbReference type="SUPFAM" id="SSF52943">
    <property type="entry name" value="ATP synthase (F1-ATPase), gamma subunit"/>
    <property type="match status" value="1"/>
</dbReference>
<gene>
    <name evidence="10" type="primary">atpG</name>
    <name evidence="11" type="ORF">GCM10022261_15560</name>
</gene>
<dbReference type="Proteomes" id="UP001501586">
    <property type="component" value="Unassembled WGS sequence"/>
</dbReference>
<dbReference type="NCBIfam" id="TIGR01146">
    <property type="entry name" value="ATPsyn_F1gamma"/>
    <property type="match status" value="1"/>
</dbReference>
<evidence type="ECO:0000256" key="8">
    <source>
        <dbReference type="ARBA" id="ARBA00023196"/>
    </source>
</evidence>
<organism evidence="11 12">
    <name type="scientific">Brevibacterium daeguense</name>
    <dbReference type="NCBI Taxonomy" id="909936"/>
    <lineage>
        <taxon>Bacteria</taxon>
        <taxon>Bacillati</taxon>
        <taxon>Actinomycetota</taxon>
        <taxon>Actinomycetes</taxon>
        <taxon>Micrococcales</taxon>
        <taxon>Brevibacteriaceae</taxon>
        <taxon>Brevibacterium</taxon>
    </lineage>
</organism>
<dbReference type="InterPro" id="IPR023632">
    <property type="entry name" value="ATP_synth_F1_gsu_CS"/>
</dbReference>
<keyword evidence="9 10" id="KW-0066">ATP synthesis</keyword>
<name>A0ABP8EJE9_9MICO</name>
<dbReference type="InterPro" id="IPR035968">
    <property type="entry name" value="ATP_synth_F1_ATPase_gsu"/>
</dbReference>
<comment type="function">
    <text evidence="1 10">Produces ATP from ADP in the presence of a proton gradient across the membrane. The gamma chain is believed to be important in regulating ATPase activity and the flow of protons through the CF(0) complex.</text>
</comment>
<dbReference type="EMBL" id="BAABAZ010000005">
    <property type="protein sequence ID" value="GAA4284025.1"/>
    <property type="molecule type" value="Genomic_DNA"/>
</dbReference>
<dbReference type="PRINTS" id="PR00126">
    <property type="entry name" value="ATPASEGAMMA"/>
</dbReference>
<evidence type="ECO:0000256" key="7">
    <source>
        <dbReference type="ARBA" id="ARBA00023136"/>
    </source>
</evidence>
<dbReference type="Gene3D" id="3.40.1380.10">
    <property type="match status" value="1"/>
</dbReference>
<dbReference type="PROSITE" id="PS00153">
    <property type="entry name" value="ATPASE_GAMMA"/>
    <property type="match status" value="1"/>
</dbReference>
<dbReference type="HAMAP" id="MF_00815">
    <property type="entry name" value="ATP_synth_gamma_bact"/>
    <property type="match status" value="1"/>
</dbReference>
<evidence type="ECO:0000256" key="6">
    <source>
        <dbReference type="ARBA" id="ARBA00023065"/>
    </source>
</evidence>
<keyword evidence="4 10" id="KW-0813">Transport</keyword>
<reference evidence="12" key="1">
    <citation type="journal article" date="2019" name="Int. J. Syst. Evol. Microbiol.">
        <title>The Global Catalogue of Microorganisms (GCM) 10K type strain sequencing project: providing services to taxonomists for standard genome sequencing and annotation.</title>
        <authorList>
            <consortium name="The Broad Institute Genomics Platform"/>
            <consortium name="The Broad Institute Genome Sequencing Center for Infectious Disease"/>
            <person name="Wu L."/>
            <person name="Ma J."/>
        </authorList>
    </citation>
    <scope>NUCLEOTIDE SEQUENCE [LARGE SCALE GENOMIC DNA]</scope>
    <source>
        <strain evidence="12">JCM 17458</strain>
    </source>
</reference>
<proteinExistence type="inferred from homology"/>
<accession>A0ABP8EJE9</accession>
<dbReference type="CDD" id="cd12151">
    <property type="entry name" value="F1-ATPase_gamma"/>
    <property type="match status" value="1"/>
</dbReference>
<comment type="similarity">
    <text evidence="3 10">Belongs to the ATPase gamma chain family.</text>
</comment>
<dbReference type="NCBIfam" id="NF004145">
    <property type="entry name" value="PRK05621.1-2"/>
    <property type="match status" value="1"/>
</dbReference>